<comment type="caution">
    <text evidence="2">The sequence shown here is derived from an EMBL/GenBank/DDBJ whole genome shotgun (WGS) entry which is preliminary data.</text>
</comment>
<sequence length="169" mass="19184">MEFKNDITDSSNLTAAKIAELENMKENLKRAKDDAMQSWLDSRPLIGELEKMQSELANARARVMKANTVISEQQAQIGTAGMGIKSTKEEEEKFHIIINHKSQELHKKQETLQTPQLTYEAIQLEAEAFATSAAQVLRYINDSEAEWRTSVSLEEKLVAKNNRDSAFKR</sequence>
<keyword evidence="1" id="KW-0175">Coiled coil</keyword>
<keyword evidence="3" id="KW-1185">Reference proteome</keyword>
<evidence type="ECO:0000313" key="3">
    <source>
        <dbReference type="Proteomes" id="UP000826271"/>
    </source>
</evidence>
<feature type="coiled-coil region" evidence="1">
    <location>
        <begin position="11"/>
        <end position="76"/>
    </location>
</feature>
<protein>
    <submittedName>
        <fullName evidence="2">Uncharacterized protein</fullName>
    </submittedName>
</protein>
<organism evidence="2 3">
    <name type="scientific">Buddleja alternifolia</name>
    <dbReference type="NCBI Taxonomy" id="168488"/>
    <lineage>
        <taxon>Eukaryota</taxon>
        <taxon>Viridiplantae</taxon>
        <taxon>Streptophyta</taxon>
        <taxon>Embryophyta</taxon>
        <taxon>Tracheophyta</taxon>
        <taxon>Spermatophyta</taxon>
        <taxon>Magnoliopsida</taxon>
        <taxon>eudicotyledons</taxon>
        <taxon>Gunneridae</taxon>
        <taxon>Pentapetalae</taxon>
        <taxon>asterids</taxon>
        <taxon>lamiids</taxon>
        <taxon>Lamiales</taxon>
        <taxon>Scrophulariaceae</taxon>
        <taxon>Buddlejeae</taxon>
        <taxon>Buddleja</taxon>
    </lineage>
</organism>
<proteinExistence type="predicted"/>
<dbReference type="EMBL" id="WHWC01000004">
    <property type="protein sequence ID" value="KAG8384424.1"/>
    <property type="molecule type" value="Genomic_DNA"/>
</dbReference>
<accession>A0AAV6XVL7</accession>
<name>A0AAV6XVL7_9LAMI</name>
<gene>
    <name evidence="2" type="ORF">BUALT_Bualt04G0116500</name>
</gene>
<evidence type="ECO:0000256" key="1">
    <source>
        <dbReference type="SAM" id="Coils"/>
    </source>
</evidence>
<evidence type="ECO:0000313" key="2">
    <source>
        <dbReference type="EMBL" id="KAG8384424.1"/>
    </source>
</evidence>
<reference evidence="2" key="1">
    <citation type="submission" date="2019-10" db="EMBL/GenBank/DDBJ databases">
        <authorList>
            <person name="Zhang R."/>
            <person name="Pan Y."/>
            <person name="Wang J."/>
            <person name="Ma R."/>
            <person name="Yu S."/>
        </authorList>
    </citation>
    <scope>NUCLEOTIDE SEQUENCE</scope>
    <source>
        <strain evidence="2">LA-IB0</strain>
        <tissue evidence="2">Leaf</tissue>
    </source>
</reference>
<dbReference type="Proteomes" id="UP000826271">
    <property type="component" value="Unassembled WGS sequence"/>
</dbReference>
<dbReference type="AlphaFoldDB" id="A0AAV6XVL7"/>